<name>A0A0N4Y8Q7_NIPBR</name>
<reference evidence="5" key="1">
    <citation type="submission" date="2016-04" db="UniProtKB">
        <authorList>
            <consortium name="WormBaseParasite"/>
        </authorList>
    </citation>
    <scope>IDENTIFICATION</scope>
</reference>
<accession>A0A0N4Y8Q7</accession>
<dbReference type="SUPFAM" id="SSF82866">
    <property type="entry name" value="Multidrug efflux transporter AcrB transmembrane domain"/>
    <property type="match status" value="1"/>
</dbReference>
<dbReference type="WBParaSite" id="NBR_0001262601-mRNA-1">
    <property type="protein sequence ID" value="NBR_0001262601-mRNA-1"/>
    <property type="gene ID" value="NBR_0001262601"/>
</dbReference>
<evidence type="ECO:0000256" key="2">
    <source>
        <dbReference type="SAM" id="Phobius"/>
    </source>
</evidence>
<gene>
    <name evidence="3" type="ORF">NBR_LOCUS12627</name>
</gene>
<evidence type="ECO:0000313" key="4">
    <source>
        <dbReference type="Proteomes" id="UP000271162"/>
    </source>
</evidence>
<keyword evidence="4" id="KW-1185">Reference proteome</keyword>
<dbReference type="GO" id="GO:0006897">
    <property type="term" value="P:endocytosis"/>
    <property type="evidence" value="ECO:0007669"/>
    <property type="project" value="TreeGrafter"/>
</dbReference>
<feature type="transmembrane region" description="Helical" evidence="2">
    <location>
        <begin position="219"/>
        <end position="244"/>
    </location>
</feature>
<keyword evidence="2" id="KW-0812">Transmembrane</keyword>
<dbReference type="GO" id="GO:0018996">
    <property type="term" value="P:molting cycle, collagen and cuticulin-based cuticle"/>
    <property type="evidence" value="ECO:0007669"/>
    <property type="project" value="TreeGrafter"/>
</dbReference>
<reference evidence="3 4" key="2">
    <citation type="submission" date="2018-11" db="EMBL/GenBank/DDBJ databases">
        <authorList>
            <consortium name="Pathogen Informatics"/>
        </authorList>
    </citation>
    <scope>NUCLEOTIDE SEQUENCE [LARGE SCALE GENOMIC DNA]</scope>
</reference>
<keyword evidence="2" id="KW-1133">Transmembrane helix</keyword>
<dbReference type="InterPro" id="IPR051697">
    <property type="entry name" value="Patched_domain-protein"/>
</dbReference>
<keyword evidence="2" id="KW-0472">Membrane</keyword>
<sequence>MIYVQVDDSYAKPHYLSLERHFWHYGATLQCFQVVVSNAPNLRNPWERARLEEMVSGFANAPHAIGDQSIQFWMHEMERYYRTELNVTIKNEAFYEMASHYLYTHDTEPWMEDVKWAMDDHERPYITAFSETHIDSRLIENAFRFLIGMRDISSTTQQQLATKSFREVQDIVIAVLCMLFIAFLLIPQPFCALWVAFTIGSIDLGVLGYMTLWGVNLDAISMITIIMSVGFSVDYSAHITYGYVISKEPDPRDRVRDALGDLGWPVVQGATSTILAVAVLADVPAYMIVTFFKTVSLPTHWIFFRFSLKLSACSVFLAISIGLIHGLIFLPLMLSLFVRGCCTIGSRKIVDEPESVAVGTRPPPSLTDTASLHKRHPPPQTSPPRPPMLPPPMHFFHNFSAEFDPSNHMRSASPWLEMKFADAFETSTSSILDAPPLLPTRPLVVSSVQPDKPPPLPSKTIKF</sequence>
<proteinExistence type="predicted"/>
<dbReference type="EMBL" id="UYSL01020809">
    <property type="protein sequence ID" value="VDL76216.1"/>
    <property type="molecule type" value="Genomic_DNA"/>
</dbReference>
<dbReference type="Gene3D" id="1.20.1640.10">
    <property type="entry name" value="Multidrug efflux transporter AcrB transmembrane domain"/>
    <property type="match status" value="1"/>
</dbReference>
<dbReference type="PANTHER" id="PTHR10796">
    <property type="entry name" value="PATCHED-RELATED"/>
    <property type="match status" value="1"/>
</dbReference>
<evidence type="ECO:0000313" key="3">
    <source>
        <dbReference type="EMBL" id="VDL76216.1"/>
    </source>
</evidence>
<feature type="compositionally biased region" description="Pro residues" evidence="1">
    <location>
        <begin position="378"/>
        <end position="388"/>
    </location>
</feature>
<organism evidence="5">
    <name type="scientific">Nippostrongylus brasiliensis</name>
    <name type="common">Rat hookworm</name>
    <dbReference type="NCBI Taxonomy" id="27835"/>
    <lineage>
        <taxon>Eukaryota</taxon>
        <taxon>Metazoa</taxon>
        <taxon>Ecdysozoa</taxon>
        <taxon>Nematoda</taxon>
        <taxon>Chromadorea</taxon>
        <taxon>Rhabditida</taxon>
        <taxon>Rhabditina</taxon>
        <taxon>Rhabditomorpha</taxon>
        <taxon>Strongyloidea</taxon>
        <taxon>Heligmosomidae</taxon>
        <taxon>Nippostrongylus</taxon>
    </lineage>
</organism>
<evidence type="ECO:0000256" key="1">
    <source>
        <dbReference type="SAM" id="MobiDB-lite"/>
    </source>
</evidence>
<protein>
    <submittedName>
        <fullName evidence="5">SSD domain-containing protein</fullName>
    </submittedName>
</protein>
<dbReference type="PANTHER" id="PTHR10796:SF92">
    <property type="entry name" value="PATCHED-RELATED, ISOFORM A"/>
    <property type="match status" value="1"/>
</dbReference>
<feature type="transmembrane region" description="Helical" evidence="2">
    <location>
        <begin position="264"/>
        <end position="289"/>
    </location>
</feature>
<feature type="region of interest" description="Disordered" evidence="1">
    <location>
        <begin position="355"/>
        <end position="388"/>
    </location>
</feature>
<dbReference type="Proteomes" id="UP000271162">
    <property type="component" value="Unassembled WGS sequence"/>
</dbReference>
<feature type="transmembrane region" description="Helical" evidence="2">
    <location>
        <begin position="168"/>
        <end position="186"/>
    </location>
</feature>
<dbReference type="GO" id="GO:0030659">
    <property type="term" value="C:cytoplasmic vesicle membrane"/>
    <property type="evidence" value="ECO:0007669"/>
    <property type="project" value="TreeGrafter"/>
</dbReference>
<dbReference type="STRING" id="27835.A0A0N4Y8Q7"/>
<dbReference type="GO" id="GO:0005886">
    <property type="term" value="C:plasma membrane"/>
    <property type="evidence" value="ECO:0007669"/>
    <property type="project" value="TreeGrafter"/>
</dbReference>
<feature type="transmembrane region" description="Helical" evidence="2">
    <location>
        <begin position="310"/>
        <end position="338"/>
    </location>
</feature>
<dbReference type="AlphaFoldDB" id="A0A0N4Y8Q7"/>
<evidence type="ECO:0000313" key="5">
    <source>
        <dbReference type="WBParaSite" id="NBR_0001262601-mRNA-1"/>
    </source>
</evidence>